<evidence type="ECO:0000313" key="6">
    <source>
        <dbReference type="Proteomes" id="UP000318422"/>
    </source>
</evidence>
<evidence type="ECO:0000256" key="2">
    <source>
        <dbReference type="PIRSR" id="PIRSR601310-3"/>
    </source>
</evidence>
<dbReference type="AlphaFoldDB" id="A0A4Y4CPR8"/>
<evidence type="ECO:0000259" key="4">
    <source>
        <dbReference type="PROSITE" id="PS51084"/>
    </source>
</evidence>
<dbReference type="InterPro" id="IPR011146">
    <property type="entry name" value="HIT-like"/>
</dbReference>
<dbReference type="CDD" id="cd01276">
    <property type="entry name" value="PKCI_related"/>
    <property type="match status" value="1"/>
</dbReference>
<dbReference type="InterPro" id="IPR019808">
    <property type="entry name" value="Histidine_triad_CS"/>
</dbReference>
<gene>
    <name evidence="5" type="ORF">ZRA01_09510</name>
</gene>
<protein>
    <submittedName>
        <fullName evidence="5">Histidine triad nucleotide-binding protein</fullName>
    </submittedName>
</protein>
<evidence type="ECO:0000313" key="5">
    <source>
        <dbReference type="EMBL" id="GEC94878.1"/>
    </source>
</evidence>
<feature type="active site" description="Tele-AMP-histidine intermediate" evidence="1">
    <location>
        <position position="99"/>
    </location>
</feature>
<feature type="short sequence motif" description="Histidine triad motif" evidence="2 3">
    <location>
        <begin position="97"/>
        <end position="101"/>
    </location>
</feature>
<name>A0A4Y4CPR8_ZOORA</name>
<dbReference type="RefSeq" id="WP_141349844.1">
    <property type="nucleotide sequence ID" value="NZ_BJNV01000011.1"/>
</dbReference>
<dbReference type="Proteomes" id="UP000318422">
    <property type="component" value="Unassembled WGS sequence"/>
</dbReference>
<dbReference type="OrthoDB" id="9784774at2"/>
<organism evidence="5 6">
    <name type="scientific">Zoogloea ramigera</name>
    <dbReference type="NCBI Taxonomy" id="350"/>
    <lineage>
        <taxon>Bacteria</taxon>
        <taxon>Pseudomonadati</taxon>
        <taxon>Pseudomonadota</taxon>
        <taxon>Betaproteobacteria</taxon>
        <taxon>Rhodocyclales</taxon>
        <taxon>Zoogloeaceae</taxon>
        <taxon>Zoogloea</taxon>
    </lineage>
</organism>
<dbReference type="InterPro" id="IPR001310">
    <property type="entry name" value="Histidine_triad_HIT"/>
</dbReference>
<feature type="domain" description="HIT" evidence="4">
    <location>
        <begin position="5"/>
        <end position="114"/>
    </location>
</feature>
<dbReference type="InterPro" id="IPR036265">
    <property type="entry name" value="HIT-like_sf"/>
</dbReference>
<dbReference type="EMBL" id="BJNV01000011">
    <property type="protein sequence ID" value="GEC94878.1"/>
    <property type="molecule type" value="Genomic_DNA"/>
</dbReference>
<evidence type="ECO:0000256" key="3">
    <source>
        <dbReference type="PROSITE-ProRule" id="PRU00464"/>
    </source>
</evidence>
<dbReference type="GO" id="GO:0003824">
    <property type="term" value="F:catalytic activity"/>
    <property type="evidence" value="ECO:0007669"/>
    <property type="project" value="InterPro"/>
</dbReference>
<reference evidence="5 6" key="1">
    <citation type="submission" date="2019-06" db="EMBL/GenBank/DDBJ databases">
        <title>Whole genome shotgun sequence of Zoogloea ramigera NBRC 15342.</title>
        <authorList>
            <person name="Hosoyama A."/>
            <person name="Uohara A."/>
            <person name="Ohji S."/>
            <person name="Ichikawa N."/>
        </authorList>
    </citation>
    <scope>NUCLEOTIDE SEQUENCE [LARGE SCALE GENOMIC DNA]</scope>
    <source>
        <strain evidence="5 6">NBRC 15342</strain>
    </source>
</reference>
<evidence type="ECO:0000256" key="1">
    <source>
        <dbReference type="PIRSR" id="PIRSR601310-1"/>
    </source>
</evidence>
<keyword evidence="6" id="KW-1185">Reference proteome</keyword>
<sequence length="115" mass="12548">MHDCLFCRIVRGEIPAAKVYEDDEVLAFRDIQPQRPVHVLVIPKRHITSLAHAAPEDTPVLGRMLAVANGIAVDQGSTDGFRSIINTGRVGGQEVMHVHMHIVGGPDPVGPMLKR</sequence>
<dbReference type="Pfam" id="PF01230">
    <property type="entry name" value="HIT"/>
    <property type="match status" value="1"/>
</dbReference>
<dbReference type="PRINTS" id="PR00332">
    <property type="entry name" value="HISTRIAD"/>
</dbReference>
<dbReference type="PANTHER" id="PTHR23089">
    <property type="entry name" value="HISTIDINE TRIAD HIT PROTEIN"/>
    <property type="match status" value="1"/>
</dbReference>
<accession>A0A4Y4CPR8</accession>
<dbReference type="PROSITE" id="PS00892">
    <property type="entry name" value="HIT_1"/>
    <property type="match status" value="1"/>
</dbReference>
<comment type="caution">
    <text evidence="5">The sequence shown here is derived from an EMBL/GenBank/DDBJ whole genome shotgun (WGS) entry which is preliminary data.</text>
</comment>
<dbReference type="Gene3D" id="3.30.428.10">
    <property type="entry name" value="HIT-like"/>
    <property type="match status" value="1"/>
</dbReference>
<dbReference type="PROSITE" id="PS51084">
    <property type="entry name" value="HIT_2"/>
    <property type="match status" value="1"/>
</dbReference>
<proteinExistence type="predicted"/>
<dbReference type="SUPFAM" id="SSF54197">
    <property type="entry name" value="HIT-like"/>
    <property type="match status" value="1"/>
</dbReference>